<proteinExistence type="predicted"/>
<sequence>MRLLKNMGNTCLNSYSVEKAICNMNRLVLQEMGNLPGWYLTVKN</sequence>
<dbReference type="EMBL" id="UINC01056381">
    <property type="protein sequence ID" value="SVB76346.1"/>
    <property type="molecule type" value="Genomic_DNA"/>
</dbReference>
<gene>
    <name evidence="1" type="ORF">METZ01_LOCUS229200</name>
</gene>
<evidence type="ECO:0000313" key="1">
    <source>
        <dbReference type="EMBL" id="SVB76346.1"/>
    </source>
</evidence>
<protein>
    <submittedName>
        <fullName evidence="1">Uncharacterized protein</fullName>
    </submittedName>
</protein>
<name>A0A382GMK2_9ZZZZ</name>
<reference evidence="1" key="1">
    <citation type="submission" date="2018-05" db="EMBL/GenBank/DDBJ databases">
        <authorList>
            <person name="Lanie J.A."/>
            <person name="Ng W.-L."/>
            <person name="Kazmierczak K.M."/>
            <person name="Andrzejewski T.M."/>
            <person name="Davidsen T.M."/>
            <person name="Wayne K.J."/>
            <person name="Tettelin H."/>
            <person name="Glass J.I."/>
            <person name="Rusch D."/>
            <person name="Podicherti R."/>
            <person name="Tsui H.-C.T."/>
            <person name="Winkler M.E."/>
        </authorList>
    </citation>
    <scope>NUCLEOTIDE SEQUENCE</scope>
</reference>
<dbReference type="AlphaFoldDB" id="A0A382GMK2"/>
<organism evidence="1">
    <name type="scientific">marine metagenome</name>
    <dbReference type="NCBI Taxonomy" id="408172"/>
    <lineage>
        <taxon>unclassified sequences</taxon>
        <taxon>metagenomes</taxon>
        <taxon>ecological metagenomes</taxon>
    </lineage>
</organism>
<accession>A0A382GMK2</accession>